<dbReference type="AlphaFoldDB" id="A0AAW4TWF0"/>
<evidence type="ECO:0000313" key="2">
    <source>
        <dbReference type="Proteomes" id="UP001198148"/>
    </source>
</evidence>
<organism evidence="1 2">
    <name type="scientific">Bifidobacterium breve</name>
    <dbReference type="NCBI Taxonomy" id="1685"/>
    <lineage>
        <taxon>Bacteria</taxon>
        <taxon>Bacillati</taxon>
        <taxon>Actinomycetota</taxon>
        <taxon>Actinomycetes</taxon>
        <taxon>Bifidobacteriales</taxon>
        <taxon>Bifidobacteriaceae</taxon>
        <taxon>Bifidobacterium</taxon>
    </lineage>
</organism>
<dbReference type="EMBL" id="JAJBPF010000019">
    <property type="protein sequence ID" value="MCB5645290.1"/>
    <property type="molecule type" value="Genomic_DNA"/>
</dbReference>
<accession>A0AAW4TWF0</accession>
<sequence length="109" mass="11715">MPVANGMQKSSQCSQIAVPVTAWGQIFGKEYDAIKFVCGKGFGKGVGVRHVDDSEMVIAIYGAFSFRYHHMVSGKGMLNPLFGNEIGITDQKHFHAAAPVNTPLNGVMA</sequence>
<reference evidence="1" key="1">
    <citation type="submission" date="2021-10" db="EMBL/GenBank/DDBJ databases">
        <title>Collection of gut derived symbiotic bacterial strains cultured from healthy donors.</title>
        <authorList>
            <person name="Lin H."/>
            <person name="Littmann E."/>
            <person name="Claire K."/>
            <person name="Pamer E."/>
        </authorList>
    </citation>
    <scope>NUCLEOTIDE SEQUENCE</scope>
    <source>
        <strain evidence="1">MSK.23.105</strain>
    </source>
</reference>
<name>A0AAW4TWF0_BIFBR</name>
<comment type="caution">
    <text evidence="1">The sequence shown here is derived from an EMBL/GenBank/DDBJ whole genome shotgun (WGS) entry which is preliminary data.</text>
</comment>
<protein>
    <submittedName>
        <fullName evidence="1">Uncharacterized protein</fullName>
    </submittedName>
</protein>
<gene>
    <name evidence="1" type="ORF">LIP63_07905</name>
</gene>
<evidence type="ECO:0000313" key="1">
    <source>
        <dbReference type="EMBL" id="MCB5645290.1"/>
    </source>
</evidence>
<proteinExistence type="predicted"/>
<dbReference type="Proteomes" id="UP001198148">
    <property type="component" value="Unassembled WGS sequence"/>
</dbReference>